<keyword evidence="3" id="KW-1015">Disulfide bond</keyword>
<reference evidence="6" key="1">
    <citation type="submission" date="2021-02" db="EMBL/GenBank/DDBJ databases">
        <authorList>
            <person name="Dougan E. K."/>
            <person name="Rhodes N."/>
            <person name="Thang M."/>
            <person name="Chan C."/>
        </authorList>
    </citation>
    <scope>NUCLEOTIDE SEQUENCE</scope>
</reference>
<protein>
    <recommendedName>
        <fullName evidence="8">1,3-beta-glucanosyltransferase</fullName>
    </recommendedName>
</protein>
<evidence type="ECO:0000313" key="7">
    <source>
        <dbReference type="Proteomes" id="UP000654075"/>
    </source>
</evidence>
<sequence length="266" mass="30065">YEKVLEGYGHVGVNLLTSAKLIVQEFSKYTNTLMFVVANELPVNDKNGFAAYPCVKSLTRDIHRYQASCAEGMRRVPLIYADVDMGAPDRGIIAKYMTCELESPDDAVDAYGLNVYSWCDENYLDEHKRVNFRYSPYQAVLDDFGGYDKPLLFTEFGCNTGVFETACPYPKGRTWPDVPHMFKETWSCLGLLVYLLSCEFLCQRCSRKLGFAEGCFLLFDCGLVLLLFLKVLSVMSLLFGVVVVVVVCGCFVEKIPSAIARKWRRS</sequence>
<organism evidence="6 7">
    <name type="scientific">Polarella glacialis</name>
    <name type="common">Dinoflagellate</name>
    <dbReference type="NCBI Taxonomy" id="89957"/>
    <lineage>
        <taxon>Eukaryota</taxon>
        <taxon>Sar</taxon>
        <taxon>Alveolata</taxon>
        <taxon>Dinophyceae</taxon>
        <taxon>Suessiales</taxon>
        <taxon>Suessiaceae</taxon>
        <taxon>Polarella</taxon>
    </lineage>
</organism>
<dbReference type="PANTHER" id="PTHR31468">
    <property type="entry name" value="1,3-BETA-GLUCANOSYLTRANSFERASE GAS1"/>
    <property type="match status" value="1"/>
</dbReference>
<dbReference type="EMBL" id="CAJNNV010031556">
    <property type="protein sequence ID" value="CAE8636827.1"/>
    <property type="molecule type" value="Genomic_DNA"/>
</dbReference>
<gene>
    <name evidence="6" type="ORF">PGLA1383_LOCUS52235</name>
</gene>
<keyword evidence="2" id="KW-0732">Signal</keyword>
<name>A0A813HGJ2_POLGL</name>
<comment type="caution">
    <text evidence="6">The sequence shown here is derived from an EMBL/GenBank/DDBJ whole genome shotgun (WGS) entry which is preliminary data.</text>
</comment>
<dbReference type="OrthoDB" id="421038at2759"/>
<dbReference type="PANTHER" id="PTHR31468:SF2">
    <property type="entry name" value="1,3-BETA-GLUCANOSYLTRANSFERASE GAS1"/>
    <property type="match status" value="1"/>
</dbReference>
<keyword evidence="5" id="KW-0472">Membrane</keyword>
<accession>A0A813HGJ2</accession>
<proteinExistence type="inferred from homology"/>
<keyword evidence="5" id="KW-1133">Transmembrane helix</keyword>
<dbReference type="GO" id="GO:0042124">
    <property type="term" value="F:1,3-beta-glucanosyltransferase activity"/>
    <property type="evidence" value="ECO:0007669"/>
    <property type="project" value="TreeGrafter"/>
</dbReference>
<feature type="non-terminal residue" evidence="6">
    <location>
        <position position="1"/>
    </location>
</feature>
<evidence type="ECO:0000256" key="5">
    <source>
        <dbReference type="SAM" id="Phobius"/>
    </source>
</evidence>
<evidence type="ECO:0000313" key="6">
    <source>
        <dbReference type="EMBL" id="CAE8636827.1"/>
    </source>
</evidence>
<dbReference type="InterPro" id="IPR004886">
    <property type="entry name" value="Glucanosyltransferase"/>
</dbReference>
<dbReference type="SUPFAM" id="SSF51445">
    <property type="entry name" value="(Trans)glycosidases"/>
    <property type="match status" value="1"/>
</dbReference>
<dbReference type="Pfam" id="PF03198">
    <property type="entry name" value="Glyco_hydro_72"/>
    <property type="match status" value="1"/>
</dbReference>
<comment type="similarity">
    <text evidence="1">Belongs to the glycosyl hydrolase 72 family.</text>
</comment>
<dbReference type="Gene3D" id="3.20.20.80">
    <property type="entry name" value="Glycosidases"/>
    <property type="match status" value="1"/>
</dbReference>
<evidence type="ECO:0000256" key="4">
    <source>
        <dbReference type="ARBA" id="ARBA00023180"/>
    </source>
</evidence>
<evidence type="ECO:0000256" key="3">
    <source>
        <dbReference type="ARBA" id="ARBA00023157"/>
    </source>
</evidence>
<evidence type="ECO:0000256" key="1">
    <source>
        <dbReference type="ARBA" id="ARBA00007528"/>
    </source>
</evidence>
<keyword evidence="5" id="KW-0812">Transmembrane</keyword>
<evidence type="ECO:0000256" key="2">
    <source>
        <dbReference type="ARBA" id="ARBA00022729"/>
    </source>
</evidence>
<keyword evidence="7" id="KW-1185">Reference proteome</keyword>
<dbReference type="AlphaFoldDB" id="A0A813HGJ2"/>
<dbReference type="GO" id="GO:0034411">
    <property type="term" value="P:cell wall (1-&gt;3)-beta-D-glucan biosynthetic process"/>
    <property type="evidence" value="ECO:0007669"/>
    <property type="project" value="TreeGrafter"/>
</dbReference>
<keyword evidence="4" id="KW-0325">Glycoprotein</keyword>
<evidence type="ECO:0008006" key="8">
    <source>
        <dbReference type="Google" id="ProtNLM"/>
    </source>
</evidence>
<dbReference type="InterPro" id="IPR017853">
    <property type="entry name" value="GH"/>
</dbReference>
<feature type="transmembrane region" description="Helical" evidence="5">
    <location>
        <begin position="235"/>
        <end position="255"/>
    </location>
</feature>
<dbReference type="Proteomes" id="UP000654075">
    <property type="component" value="Unassembled WGS sequence"/>
</dbReference>
<dbReference type="GO" id="GO:0005886">
    <property type="term" value="C:plasma membrane"/>
    <property type="evidence" value="ECO:0007669"/>
    <property type="project" value="TreeGrafter"/>
</dbReference>